<dbReference type="AlphaFoldDB" id="A0AAW1JVQ9"/>
<evidence type="ECO:0000313" key="3">
    <source>
        <dbReference type="Proteomes" id="UP001458880"/>
    </source>
</evidence>
<organism evidence="2 3">
    <name type="scientific">Popillia japonica</name>
    <name type="common">Japanese beetle</name>
    <dbReference type="NCBI Taxonomy" id="7064"/>
    <lineage>
        <taxon>Eukaryota</taxon>
        <taxon>Metazoa</taxon>
        <taxon>Ecdysozoa</taxon>
        <taxon>Arthropoda</taxon>
        <taxon>Hexapoda</taxon>
        <taxon>Insecta</taxon>
        <taxon>Pterygota</taxon>
        <taxon>Neoptera</taxon>
        <taxon>Endopterygota</taxon>
        <taxon>Coleoptera</taxon>
        <taxon>Polyphaga</taxon>
        <taxon>Scarabaeiformia</taxon>
        <taxon>Scarabaeidae</taxon>
        <taxon>Rutelinae</taxon>
        <taxon>Popillia</taxon>
    </lineage>
</organism>
<proteinExistence type="predicted"/>
<dbReference type="InterPro" id="IPR012337">
    <property type="entry name" value="RNaseH-like_sf"/>
</dbReference>
<dbReference type="SUPFAM" id="SSF53098">
    <property type="entry name" value="Ribonuclease H-like"/>
    <property type="match status" value="1"/>
</dbReference>
<accession>A0AAW1JVQ9</accession>
<dbReference type="PROSITE" id="PS50994">
    <property type="entry name" value="INTEGRASE"/>
    <property type="match status" value="1"/>
</dbReference>
<feature type="domain" description="Integrase catalytic" evidence="1">
    <location>
        <begin position="176"/>
        <end position="269"/>
    </location>
</feature>
<protein>
    <submittedName>
        <fullName evidence="2">Integrase core domain</fullName>
    </submittedName>
</protein>
<gene>
    <name evidence="2" type="ORF">QE152_g27024</name>
</gene>
<dbReference type="GO" id="GO:0003676">
    <property type="term" value="F:nucleic acid binding"/>
    <property type="evidence" value="ECO:0007669"/>
    <property type="project" value="InterPro"/>
</dbReference>
<dbReference type="PANTHER" id="PTHR37984">
    <property type="entry name" value="PROTEIN CBG26694"/>
    <property type="match status" value="1"/>
</dbReference>
<dbReference type="Gene3D" id="1.10.340.70">
    <property type="match status" value="1"/>
</dbReference>
<dbReference type="Proteomes" id="UP001458880">
    <property type="component" value="Unassembled WGS sequence"/>
</dbReference>
<dbReference type="Pfam" id="PF00665">
    <property type="entry name" value="rve"/>
    <property type="match status" value="1"/>
</dbReference>
<name>A0AAW1JVQ9_POPJA</name>
<sequence>MYISRHPTQHAEYKQPKTQTIEEHIKFVATHSIPKAMSVEDVQRASKQDTDLQKVLKVLTKDDDTFWNDLKGYKNISPRLHQKMNVRTKHKPEITSENEVVLRNNRIILLTNLQKRAFELAHRGYLGIVKKTKQLLRSKGRFPKIGKMVELEIKNCSACQIVTPQYTTDSVIGIELPSAPWENLHIDFAGPYPGGKYLLILIDEYTRFLIVEVLSALDTETVTKKWTHIFAMFGLPKRLKSENGPSFSRNNFKVFLDEFNIEHHRITPY</sequence>
<keyword evidence="3" id="KW-1185">Reference proteome</keyword>
<reference evidence="2 3" key="1">
    <citation type="journal article" date="2024" name="BMC Genomics">
        <title>De novo assembly and annotation of Popillia japonica's genome with initial clues to its potential as an invasive pest.</title>
        <authorList>
            <person name="Cucini C."/>
            <person name="Boschi S."/>
            <person name="Funari R."/>
            <person name="Cardaioli E."/>
            <person name="Iannotti N."/>
            <person name="Marturano G."/>
            <person name="Paoli F."/>
            <person name="Bruttini M."/>
            <person name="Carapelli A."/>
            <person name="Frati F."/>
            <person name="Nardi F."/>
        </authorList>
    </citation>
    <scope>NUCLEOTIDE SEQUENCE [LARGE SCALE GENOMIC DNA]</scope>
    <source>
        <strain evidence="2">DMR45628</strain>
    </source>
</reference>
<dbReference type="EMBL" id="JASPKY010000322">
    <property type="protein sequence ID" value="KAK9708741.1"/>
    <property type="molecule type" value="Genomic_DNA"/>
</dbReference>
<dbReference type="GO" id="GO:0015074">
    <property type="term" value="P:DNA integration"/>
    <property type="evidence" value="ECO:0007669"/>
    <property type="project" value="InterPro"/>
</dbReference>
<evidence type="ECO:0000259" key="1">
    <source>
        <dbReference type="PROSITE" id="PS50994"/>
    </source>
</evidence>
<evidence type="ECO:0000313" key="2">
    <source>
        <dbReference type="EMBL" id="KAK9708741.1"/>
    </source>
</evidence>
<dbReference type="InterPro" id="IPR001584">
    <property type="entry name" value="Integrase_cat-core"/>
</dbReference>
<dbReference type="PANTHER" id="PTHR37984:SF11">
    <property type="entry name" value="INTEGRASE CATALYTIC DOMAIN-CONTAINING PROTEIN"/>
    <property type="match status" value="1"/>
</dbReference>
<dbReference type="Gene3D" id="3.30.420.10">
    <property type="entry name" value="Ribonuclease H-like superfamily/Ribonuclease H"/>
    <property type="match status" value="1"/>
</dbReference>
<comment type="caution">
    <text evidence="2">The sequence shown here is derived from an EMBL/GenBank/DDBJ whole genome shotgun (WGS) entry which is preliminary data.</text>
</comment>
<dbReference type="InterPro" id="IPR036397">
    <property type="entry name" value="RNaseH_sf"/>
</dbReference>
<dbReference type="InterPro" id="IPR050951">
    <property type="entry name" value="Retrovirus_Pol_polyprotein"/>
</dbReference>